<dbReference type="InterPro" id="IPR015424">
    <property type="entry name" value="PyrdxlP-dep_Trfase"/>
</dbReference>
<dbReference type="InterPro" id="IPR016454">
    <property type="entry name" value="Cysteine_dSase"/>
</dbReference>
<evidence type="ECO:0000256" key="6">
    <source>
        <dbReference type="ARBA" id="ARBA00023004"/>
    </source>
</evidence>
<proteinExistence type="inferred from homology"/>
<keyword evidence="7" id="KW-0411">Iron-sulfur</keyword>
<name>A0ABW8ST86_9BACT</name>
<evidence type="ECO:0000313" key="11">
    <source>
        <dbReference type="Proteomes" id="UP001623559"/>
    </source>
</evidence>
<evidence type="ECO:0000256" key="7">
    <source>
        <dbReference type="ARBA" id="ARBA00023014"/>
    </source>
</evidence>
<dbReference type="Pfam" id="PF00266">
    <property type="entry name" value="Aminotran_5"/>
    <property type="match status" value="1"/>
</dbReference>
<comment type="catalytic activity">
    <reaction evidence="8">
        <text>(sulfur carrier)-H + L-cysteine = (sulfur carrier)-SH + L-alanine</text>
        <dbReference type="Rhea" id="RHEA:43892"/>
        <dbReference type="Rhea" id="RHEA-COMP:14737"/>
        <dbReference type="Rhea" id="RHEA-COMP:14739"/>
        <dbReference type="ChEBI" id="CHEBI:29917"/>
        <dbReference type="ChEBI" id="CHEBI:35235"/>
        <dbReference type="ChEBI" id="CHEBI:57972"/>
        <dbReference type="ChEBI" id="CHEBI:64428"/>
        <dbReference type="EC" id="2.8.1.7"/>
    </reaction>
</comment>
<keyword evidence="5" id="KW-0663">Pyridoxal phosphate</keyword>
<evidence type="ECO:0000259" key="9">
    <source>
        <dbReference type="Pfam" id="PF00266"/>
    </source>
</evidence>
<feature type="domain" description="Aminotransferase class V" evidence="9">
    <location>
        <begin position="6"/>
        <end position="348"/>
    </location>
</feature>
<keyword evidence="4" id="KW-0479">Metal-binding</keyword>
<dbReference type="InterPro" id="IPR015422">
    <property type="entry name" value="PyrdxlP-dep_Trfase_small"/>
</dbReference>
<dbReference type="Proteomes" id="UP001623559">
    <property type="component" value="Unassembled WGS sequence"/>
</dbReference>
<dbReference type="Gene3D" id="1.10.260.50">
    <property type="match status" value="1"/>
</dbReference>
<organism evidence="10 11">
    <name type="scientific">Aquirufa novilacunae</name>
    <dbReference type="NCBI Taxonomy" id="3139305"/>
    <lineage>
        <taxon>Bacteria</taxon>
        <taxon>Pseudomonadati</taxon>
        <taxon>Bacteroidota</taxon>
        <taxon>Cytophagia</taxon>
        <taxon>Cytophagales</taxon>
        <taxon>Flectobacillaceae</taxon>
        <taxon>Aquirufa</taxon>
    </lineage>
</organism>
<dbReference type="PIRSF" id="PIRSF005572">
    <property type="entry name" value="NifS"/>
    <property type="match status" value="1"/>
</dbReference>
<sequence>MRNQPIYLDYAATTPVHPDVLSAMLPYFTEIFGNAGSSSHIYGWRASEVVEQSRNTVASYFQVKPAEVVFTSGATESINLGIRGYLQGRPKGHLITSALEHKAVLEVFHLLENEGWEVTYIKEVSELASVFRPDTALVSLMLVNNELGSILPYQDVLKLCEARDVCFHSDATQSLGKMELDLKFLPHLISFSGHKIYGPKGIGGLITRKPIQAISYGGGQERGLRPGTLPVPLIVGLAKAMELIPEFLSKSAFYKASIEKLKTIIPADSLNTPTNSVPSILNFTLKGADGERMFQVLNAFAFSNGSACNAKTELPSHVLKAIGHSDEDALASARFSLGYFTTSEEVDVICEVLSQKIPQLL</sequence>
<dbReference type="PANTHER" id="PTHR11601:SF34">
    <property type="entry name" value="CYSTEINE DESULFURASE"/>
    <property type="match status" value="1"/>
</dbReference>
<dbReference type="InterPro" id="IPR015421">
    <property type="entry name" value="PyrdxlP-dep_Trfase_major"/>
</dbReference>
<evidence type="ECO:0000256" key="5">
    <source>
        <dbReference type="ARBA" id="ARBA00022898"/>
    </source>
</evidence>
<comment type="caution">
    <text evidence="10">The sequence shown here is derived from an EMBL/GenBank/DDBJ whole genome shotgun (WGS) entry which is preliminary data.</text>
</comment>
<dbReference type="Gene3D" id="3.90.1150.10">
    <property type="entry name" value="Aspartate Aminotransferase, domain 1"/>
    <property type="match status" value="1"/>
</dbReference>
<dbReference type="SUPFAM" id="SSF53383">
    <property type="entry name" value="PLP-dependent transferases"/>
    <property type="match status" value="1"/>
</dbReference>
<accession>A0ABW8ST86</accession>
<reference evidence="10 11" key="1">
    <citation type="submission" date="2024-07" db="EMBL/GenBank/DDBJ databases">
        <authorList>
            <person name="Pitt A."/>
            <person name="Hahn M.W."/>
        </authorList>
    </citation>
    <scope>NUCLEOTIDE SEQUENCE [LARGE SCALE GENOMIC DNA]</scope>
    <source>
        <strain evidence="10 11">2-AUSEE-184A6</strain>
    </source>
</reference>
<gene>
    <name evidence="10" type="ORF">V7S74_02005</name>
</gene>
<protein>
    <submittedName>
        <fullName evidence="10">Cysteine desulfurase family protein</fullName>
    </submittedName>
</protein>
<evidence type="ECO:0000256" key="3">
    <source>
        <dbReference type="ARBA" id="ARBA00022679"/>
    </source>
</evidence>
<keyword evidence="6" id="KW-0408">Iron</keyword>
<evidence type="ECO:0000256" key="1">
    <source>
        <dbReference type="ARBA" id="ARBA00001933"/>
    </source>
</evidence>
<keyword evidence="3" id="KW-0808">Transferase</keyword>
<dbReference type="InterPro" id="IPR000192">
    <property type="entry name" value="Aminotrans_V_dom"/>
</dbReference>
<dbReference type="PANTHER" id="PTHR11601">
    <property type="entry name" value="CYSTEINE DESULFURYLASE FAMILY MEMBER"/>
    <property type="match status" value="1"/>
</dbReference>
<evidence type="ECO:0000256" key="8">
    <source>
        <dbReference type="ARBA" id="ARBA00050776"/>
    </source>
</evidence>
<dbReference type="Gene3D" id="3.40.640.10">
    <property type="entry name" value="Type I PLP-dependent aspartate aminotransferase-like (Major domain)"/>
    <property type="match status" value="1"/>
</dbReference>
<evidence type="ECO:0000256" key="4">
    <source>
        <dbReference type="ARBA" id="ARBA00022723"/>
    </source>
</evidence>
<comment type="cofactor">
    <cofactor evidence="1">
        <name>pyridoxal 5'-phosphate</name>
        <dbReference type="ChEBI" id="CHEBI:597326"/>
    </cofactor>
</comment>
<evidence type="ECO:0000256" key="2">
    <source>
        <dbReference type="ARBA" id="ARBA00006490"/>
    </source>
</evidence>
<comment type="similarity">
    <text evidence="2">Belongs to the class-V pyridoxal-phosphate-dependent aminotransferase family. NifS/IscS subfamily.</text>
</comment>
<dbReference type="EMBL" id="JBEWZG010000001">
    <property type="protein sequence ID" value="MFL0205504.1"/>
    <property type="molecule type" value="Genomic_DNA"/>
</dbReference>
<dbReference type="RefSeq" id="WP_406777099.1">
    <property type="nucleotide sequence ID" value="NZ_JBEWZG010000001.1"/>
</dbReference>
<evidence type="ECO:0000313" key="10">
    <source>
        <dbReference type="EMBL" id="MFL0205504.1"/>
    </source>
</evidence>